<sequence>MRDHNHEKKHPHENHLETDNLNSFSLQEKITFKTPMSQGEVKDRVLRVVSKIGRKCAEQGADIIGHIKGRIKMEEILRFSMTELEEGIETDGDIKETLETNQATIKILAVVPLQKEILTEIGENARKDLLHMVGKDSKKFASSQKRRKI</sequence>
<proteinExistence type="predicted"/>
<dbReference type="EMBL" id="LHYF01000072">
    <property type="protein sequence ID" value="KXB05798.1"/>
    <property type="molecule type" value="Genomic_DNA"/>
</dbReference>
<protein>
    <submittedName>
        <fullName evidence="2">Uncharacterized protein</fullName>
    </submittedName>
</protein>
<feature type="region of interest" description="Disordered" evidence="1">
    <location>
        <begin position="1"/>
        <end position="20"/>
    </location>
</feature>
<accession>A0A133VH79</accession>
<dbReference type="AlphaFoldDB" id="A0A133VH79"/>
<organism evidence="2 3">
    <name type="scientific">candidate division MSBL1 archaeon SCGC-AAA382C18</name>
    <dbReference type="NCBI Taxonomy" id="1698281"/>
    <lineage>
        <taxon>Archaea</taxon>
        <taxon>Methanobacteriati</taxon>
        <taxon>Methanobacteriota</taxon>
        <taxon>candidate division MSBL1</taxon>
    </lineage>
</organism>
<gene>
    <name evidence="2" type="ORF">AKJ52_03030</name>
</gene>
<comment type="caution">
    <text evidence="2">The sequence shown here is derived from an EMBL/GenBank/DDBJ whole genome shotgun (WGS) entry which is preliminary data.</text>
</comment>
<evidence type="ECO:0000313" key="3">
    <source>
        <dbReference type="Proteomes" id="UP000070404"/>
    </source>
</evidence>
<dbReference type="Proteomes" id="UP000070404">
    <property type="component" value="Unassembled WGS sequence"/>
</dbReference>
<evidence type="ECO:0000256" key="1">
    <source>
        <dbReference type="SAM" id="MobiDB-lite"/>
    </source>
</evidence>
<evidence type="ECO:0000313" key="2">
    <source>
        <dbReference type="EMBL" id="KXB05798.1"/>
    </source>
</evidence>
<name>A0A133VH79_9EURY</name>
<keyword evidence="3" id="KW-1185">Reference proteome</keyword>
<reference evidence="2 3" key="1">
    <citation type="journal article" date="2016" name="Sci. Rep.">
        <title>Metabolic traits of an uncultured archaeal lineage -MSBL1- from brine pools of the Red Sea.</title>
        <authorList>
            <person name="Mwirichia R."/>
            <person name="Alam I."/>
            <person name="Rashid M."/>
            <person name="Vinu M."/>
            <person name="Ba-Alawi W."/>
            <person name="Anthony Kamau A."/>
            <person name="Kamanda Ngugi D."/>
            <person name="Goker M."/>
            <person name="Klenk H.P."/>
            <person name="Bajic V."/>
            <person name="Stingl U."/>
        </authorList>
    </citation>
    <scope>NUCLEOTIDE SEQUENCE [LARGE SCALE GENOMIC DNA]</scope>
    <source>
        <strain evidence="2">SCGC-AAA382C18</strain>
    </source>
</reference>